<dbReference type="InterPro" id="IPR000719">
    <property type="entry name" value="Prot_kinase_dom"/>
</dbReference>
<protein>
    <recommendedName>
        <fullName evidence="5">EKC/KEOPS complex subunit BUD32</fullName>
        <ecNumber evidence="3">2.7.11.1</ecNumber>
    </recommendedName>
    <alternativeName>
        <fullName evidence="6 7">Atypical Serine/threonine protein kinase BUD32</fullName>
    </alternativeName>
    <alternativeName>
        <fullName evidence="4">EKC/KEOPS complex subunit bud32</fullName>
    </alternativeName>
</protein>
<evidence type="ECO:0000259" key="11">
    <source>
        <dbReference type="PROSITE" id="PS50011"/>
    </source>
</evidence>
<evidence type="ECO:0000256" key="1">
    <source>
        <dbReference type="ARBA" id="ARBA00003747"/>
    </source>
</evidence>
<dbReference type="EC" id="2.7.11.1" evidence="3"/>
<comment type="catalytic activity">
    <reaction evidence="9">
        <text>L-seryl-[protein] + ATP = O-phospho-L-seryl-[protein] + ADP + H(+)</text>
        <dbReference type="Rhea" id="RHEA:17989"/>
        <dbReference type="Rhea" id="RHEA-COMP:9863"/>
        <dbReference type="Rhea" id="RHEA-COMP:11604"/>
        <dbReference type="ChEBI" id="CHEBI:15378"/>
        <dbReference type="ChEBI" id="CHEBI:29999"/>
        <dbReference type="ChEBI" id="CHEBI:30616"/>
        <dbReference type="ChEBI" id="CHEBI:83421"/>
        <dbReference type="ChEBI" id="CHEBI:456216"/>
        <dbReference type="EC" id="2.7.11.1"/>
    </reaction>
</comment>
<comment type="subunit">
    <text evidence="2">Component of the EKC/KEOPS complex composed of at least BUD32, CGI121, GON7, KAE1 and PCC1; the whole complex dimerizes.</text>
</comment>
<sequence length="770" mass="86946">MPVTRQSARRNPPPPEQQPPSPPPPNRGRRNPRRRPRASPPRPRTPPRPPPREPNQRPQPSSPSSATAPPPPVLSEDAFSTNALRDALSSTQTTTPTSMSSTHVMSTPRSSTTDMFRPHAFNDPANRLPGSKTSRPVMDSSLYSELWDRVLYDVDSLWQQFDAYRAPVPAHLHDGRRWIGWPDSPTEQAVLDWFYDRINPLLRSAPTTTTTPTNTPSDHHAIVCKPSGHLIIKNGDTDRKTDLLVCCCTSDDASVSEVRVSWDQVRIVGELKSNPDKDGRDETFLQLANYIRELFGTQPQRRWALAFTLCGAKMRVFRFDRSGAVASTPINIHTKPRHFLAAMKAFTSSDATTIGFDPTIRWTPYSDAEVVYDPTVHFVDRTLPNPFIVTCGKKYRIYHICLIRRYAIATRGTVIWRAKPFDAPEGSPWTCVIKDQWRAAQRDAEGEFLAAIEPGTIGLPTYRGHETLHDVGKTVDIAAYIRGDVNHGEATLSAERPPHTKTSKNLYRTAITLQNRIQTRLVMSPLGQSLRSFKSYKHLLLGLRDAILGHRHMYEVHQIVHRDVSLNNILLHPVSSPSNPSPPYGFLIDFDFAIHRARQHVSGADFITGTFQYMASAVLEGNMREPHSPLEDLESFYYVLLDICINGPGEPRNPKPRHTVFVDMSGGITNNLRLQAATTKTHFLDEYRFLTSVVPTFLPQARCLRGCLNRWRQAIEDQKVRNKAAYRVTFDDESDEPTIQVDTSMRARDIQKMYDEVLALLEDTIEGLPE</sequence>
<organism evidence="12 13">
    <name type="scientific">Sphaerosporella brunnea</name>
    <dbReference type="NCBI Taxonomy" id="1250544"/>
    <lineage>
        <taxon>Eukaryota</taxon>
        <taxon>Fungi</taxon>
        <taxon>Dikarya</taxon>
        <taxon>Ascomycota</taxon>
        <taxon>Pezizomycotina</taxon>
        <taxon>Pezizomycetes</taxon>
        <taxon>Pezizales</taxon>
        <taxon>Pyronemataceae</taxon>
        <taxon>Sphaerosporella</taxon>
    </lineage>
</organism>
<evidence type="ECO:0000256" key="3">
    <source>
        <dbReference type="ARBA" id="ARBA00012513"/>
    </source>
</evidence>
<evidence type="ECO:0000256" key="2">
    <source>
        <dbReference type="ARBA" id="ARBA00011534"/>
    </source>
</evidence>
<keyword evidence="13" id="KW-1185">Reference proteome</keyword>
<reference evidence="12 13" key="1">
    <citation type="submission" date="2019-09" db="EMBL/GenBank/DDBJ databases">
        <title>Draft genome of the ectomycorrhizal ascomycete Sphaerosporella brunnea.</title>
        <authorList>
            <consortium name="DOE Joint Genome Institute"/>
            <person name="Benucci G.M."/>
            <person name="Marozzi G."/>
            <person name="Antonielli L."/>
            <person name="Sanchez S."/>
            <person name="Marco P."/>
            <person name="Wang X."/>
            <person name="Falini L.B."/>
            <person name="Barry K."/>
            <person name="Haridas S."/>
            <person name="Lipzen A."/>
            <person name="Labutti K."/>
            <person name="Grigoriev I.V."/>
            <person name="Murat C."/>
            <person name="Martin F."/>
            <person name="Albertini E."/>
            <person name="Donnini D."/>
            <person name="Bonito G."/>
        </authorList>
    </citation>
    <scope>NUCLEOTIDE SEQUENCE [LARGE SCALE GENOMIC DNA]</scope>
    <source>
        <strain evidence="12 13">Sb_GMNB300</strain>
    </source>
</reference>
<dbReference type="InterPro" id="IPR008266">
    <property type="entry name" value="Tyr_kinase_AS"/>
</dbReference>
<dbReference type="PANTHER" id="PTHR38248">
    <property type="entry name" value="FUNK1 6"/>
    <property type="match status" value="1"/>
</dbReference>
<dbReference type="AlphaFoldDB" id="A0A5J5ESN7"/>
<feature type="region of interest" description="Disordered" evidence="10">
    <location>
        <begin position="1"/>
        <end position="137"/>
    </location>
</feature>
<dbReference type="PROSITE" id="PS00109">
    <property type="entry name" value="PROTEIN_KINASE_TYR"/>
    <property type="match status" value="1"/>
</dbReference>
<dbReference type="EMBL" id="VXIS01000127">
    <property type="protein sequence ID" value="KAA8902711.1"/>
    <property type="molecule type" value="Genomic_DNA"/>
</dbReference>
<evidence type="ECO:0000256" key="10">
    <source>
        <dbReference type="SAM" id="MobiDB-lite"/>
    </source>
</evidence>
<feature type="compositionally biased region" description="Basic residues" evidence="10">
    <location>
        <begin position="27"/>
        <end position="37"/>
    </location>
</feature>
<evidence type="ECO:0000256" key="4">
    <source>
        <dbReference type="ARBA" id="ARBA00013948"/>
    </source>
</evidence>
<evidence type="ECO:0000256" key="8">
    <source>
        <dbReference type="ARBA" id="ARBA00047899"/>
    </source>
</evidence>
<dbReference type="Proteomes" id="UP000326924">
    <property type="component" value="Unassembled WGS sequence"/>
</dbReference>
<dbReference type="PROSITE" id="PS50011">
    <property type="entry name" value="PROTEIN_KINASE_DOM"/>
    <property type="match status" value="1"/>
</dbReference>
<evidence type="ECO:0000256" key="6">
    <source>
        <dbReference type="ARBA" id="ARBA00030980"/>
    </source>
</evidence>
<dbReference type="SUPFAM" id="SSF56112">
    <property type="entry name" value="Protein kinase-like (PK-like)"/>
    <property type="match status" value="1"/>
</dbReference>
<dbReference type="InterPro" id="IPR011009">
    <property type="entry name" value="Kinase-like_dom_sf"/>
</dbReference>
<dbReference type="PANTHER" id="PTHR38248:SF2">
    <property type="entry name" value="FUNK1 11"/>
    <property type="match status" value="1"/>
</dbReference>
<evidence type="ECO:0000256" key="5">
    <source>
        <dbReference type="ARBA" id="ARBA00019973"/>
    </source>
</evidence>
<feature type="compositionally biased region" description="Pro residues" evidence="10">
    <location>
        <begin position="38"/>
        <end position="49"/>
    </location>
</feature>
<dbReference type="InterPro" id="IPR040976">
    <property type="entry name" value="Pkinase_fungal"/>
</dbReference>
<feature type="compositionally biased region" description="Low complexity" evidence="10">
    <location>
        <begin position="89"/>
        <end position="107"/>
    </location>
</feature>
<dbReference type="GO" id="GO:0005524">
    <property type="term" value="F:ATP binding"/>
    <property type="evidence" value="ECO:0007669"/>
    <property type="project" value="InterPro"/>
</dbReference>
<evidence type="ECO:0000256" key="9">
    <source>
        <dbReference type="ARBA" id="ARBA00048679"/>
    </source>
</evidence>
<comment type="catalytic activity">
    <reaction evidence="8">
        <text>L-threonyl-[protein] + ATP = O-phospho-L-threonyl-[protein] + ADP + H(+)</text>
        <dbReference type="Rhea" id="RHEA:46608"/>
        <dbReference type="Rhea" id="RHEA-COMP:11060"/>
        <dbReference type="Rhea" id="RHEA-COMP:11605"/>
        <dbReference type="ChEBI" id="CHEBI:15378"/>
        <dbReference type="ChEBI" id="CHEBI:30013"/>
        <dbReference type="ChEBI" id="CHEBI:30616"/>
        <dbReference type="ChEBI" id="CHEBI:61977"/>
        <dbReference type="ChEBI" id="CHEBI:456216"/>
        <dbReference type="EC" id="2.7.11.1"/>
    </reaction>
</comment>
<name>A0A5J5ESN7_9PEZI</name>
<evidence type="ECO:0000313" key="13">
    <source>
        <dbReference type="Proteomes" id="UP000326924"/>
    </source>
</evidence>
<comment type="caution">
    <text evidence="12">The sequence shown here is derived from an EMBL/GenBank/DDBJ whole genome shotgun (WGS) entry which is preliminary data.</text>
</comment>
<accession>A0A5J5ESN7</accession>
<dbReference type="InParanoid" id="A0A5J5ESN7"/>
<feature type="domain" description="Protein kinase" evidence="11">
    <location>
        <begin position="400"/>
        <end position="770"/>
    </location>
</feature>
<proteinExistence type="predicted"/>
<dbReference type="OrthoDB" id="5584477at2759"/>
<dbReference type="Gene3D" id="1.10.510.10">
    <property type="entry name" value="Transferase(Phosphotransferase) domain 1"/>
    <property type="match status" value="1"/>
</dbReference>
<gene>
    <name evidence="12" type="ORF">FN846DRAFT_954997</name>
</gene>
<feature type="compositionally biased region" description="Low complexity" evidence="10">
    <location>
        <begin position="56"/>
        <end position="67"/>
    </location>
</feature>
<evidence type="ECO:0000256" key="7">
    <source>
        <dbReference type="ARBA" id="ARBA00033194"/>
    </source>
</evidence>
<evidence type="ECO:0000313" key="12">
    <source>
        <dbReference type="EMBL" id="KAA8902711.1"/>
    </source>
</evidence>
<dbReference type="GO" id="GO:0004674">
    <property type="term" value="F:protein serine/threonine kinase activity"/>
    <property type="evidence" value="ECO:0007669"/>
    <property type="project" value="UniProtKB-EC"/>
</dbReference>
<comment type="function">
    <text evidence="1">Component of the EKC/KEOPS complex that is required for the formation of a threonylcarbamoyl group on adenosine at position 37 (t(6)A37) in tRNAs that read codons beginning with adenine. The complex is probably involved in the transfer of the threonylcarbamoyl moiety of threonylcarbamoyl-AMP (TC-AMP) to the N6 group of A37. BUD32 has ATPase activity in the context of the EKC/KEOPS complex and likely plays a supporting role to the catalytic subunit KAE1. The EKC/KEOPS complex also promotes both telomere uncapping and telomere elongation. The complex is required for efficient recruitment of transcriptional coactivators.</text>
</comment>
<dbReference type="Pfam" id="PF17667">
    <property type="entry name" value="Pkinase_fungal"/>
    <property type="match status" value="1"/>
</dbReference>
<feature type="compositionally biased region" description="Pro residues" evidence="10">
    <location>
        <begin position="11"/>
        <end position="26"/>
    </location>
</feature>